<feature type="transmembrane region" description="Helical" evidence="1">
    <location>
        <begin position="27"/>
        <end position="46"/>
    </location>
</feature>
<reference evidence="3" key="1">
    <citation type="submission" date="2017-09" db="EMBL/GenBank/DDBJ databases">
        <title>Depth-based differentiation of microbial function through sediment-hosted aquifers and enrichment of novel symbionts in the deep terrestrial subsurface.</title>
        <authorList>
            <person name="Probst A.J."/>
            <person name="Ladd B."/>
            <person name="Jarett J.K."/>
            <person name="Geller-Mcgrath D.E."/>
            <person name="Sieber C.M.K."/>
            <person name="Emerson J.B."/>
            <person name="Anantharaman K."/>
            <person name="Thomas B.C."/>
            <person name="Malmstrom R."/>
            <person name="Stieglmeier M."/>
            <person name="Klingl A."/>
            <person name="Woyke T."/>
            <person name="Ryan C.M."/>
            <person name="Banfield J.F."/>
        </authorList>
    </citation>
    <scope>NUCLEOTIDE SEQUENCE [LARGE SCALE GENOMIC DNA]</scope>
</reference>
<keyword evidence="1" id="KW-0472">Membrane</keyword>
<evidence type="ECO:0000256" key="1">
    <source>
        <dbReference type="SAM" id="Phobius"/>
    </source>
</evidence>
<organism evidence="2 3">
    <name type="scientific">Candidatus Nealsonbacteria bacterium CG10_big_fil_rev_8_21_14_0_10_36_24</name>
    <dbReference type="NCBI Taxonomy" id="1974710"/>
    <lineage>
        <taxon>Bacteria</taxon>
        <taxon>Candidatus Nealsoniibacteriota</taxon>
    </lineage>
</organism>
<keyword evidence="1" id="KW-1133">Transmembrane helix</keyword>
<comment type="caution">
    <text evidence="2">The sequence shown here is derived from an EMBL/GenBank/DDBJ whole genome shotgun (WGS) entry which is preliminary data.</text>
</comment>
<accession>A0A2M6NS92</accession>
<protein>
    <submittedName>
        <fullName evidence="2">Uncharacterized protein</fullName>
    </submittedName>
</protein>
<keyword evidence="1" id="KW-0812">Transmembrane</keyword>
<evidence type="ECO:0000313" key="2">
    <source>
        <dbReference type="EMBL" id="PIR72457.1"/>
    </source>
</evidence>
<name>A0A2M6NS92_9BACT</name>
<proteinExistence type="predicted"/>
<dbReference type="AlphaFoldDB" id="A0A2M6NS92"/>
<feature type="transmembrane region" description="Helical" evidence="1">
    <location>
        <begin position="121"/>
        <end position="141"/>
    </location>
</feature>
<gene>
    <name evidence="2" type="ORF">COU42_01215</name>
</gene>
<dbReference type="Proteomes" id="UP000228756">
    <property type="component" value="Unassembled WGS sequence"/>
</dbReference>
<sequence length="154" mass="17316">MNWKKCCVFLLFFNVLQLGLMLPHDSYQVFLAVASVMLAYGLVRCLFKNKLLMLIFFAVISVTTCQLSITARKAVLREESTGTLVGDAVYGFKHIPASLIETWQGLKEAAKNDNYTIFENLNYRFLTAGLLIPIMGVVLLVRKPSSSEKQKMKG</sequence>
<feature type="transmembrane region" description="Helical" evidence="1">
    <location>
        <begin position="51"/>
        <end position="69"/>
    </location>
</feature>
<dbReference type="EMBL" id="PFCJ01000014">
    <property type="protein sequence ID" value="PIR72457.1"/>
    <property type="molecule type" value="Genomic_DNA"/>
</dbReference>
<evidence type="ECO:0000313" key="3">
    <source>
        <dbReference type="Proteomes" id="UP000228756"/>
    </source>
</evidence>